<proteinExistence type="predicted"/>
<name>A0AAD7G4V6_MYCRO</name>
<reference evidence="1" key="1">
    <citation type="submission" date="2023-03" db="EMBL/GenBank/DDBJ databases">
        <title>Massive genome expansion in bonnet fungi (Mycena s.s.) driven by repeated elements and novel gene families across ecological guilds.</title>
        <authorList>
            <consortium name="Lawrence Berkeley National Laboratory"/>
            <person name="Harder C.B."/>
            <person name="Miyauchi S."/>
            <person name="Viragh M."/>
            <person name="Kuo A."/>
            <person name="Thoen E."/>
            <person name="Andreopoulos B."/>
            <person name="Lu D."/>
            <person name="Skrede I."/>
            <person name="Drula E."/>
            <person name="Henrissat B."/>
            <person name="Morin E."/>
            <person name="Kohler A."/>
            <person name="Barry K."/>
            <person name="LaButti K."/>
            <person name="Morin E."/>
            <person name="Salamov A."/>
            <person name="Lipzen A."/>
            <person name="Mereny Z."/>
            <person name="Hegedus B."/>
            <person name="Baldrian P."/>
            <person name="Stursova M."/>
            <person name="Weitz H."/>
            <person name="Taylor A."/>
            <person name="Grigoriev I.V."/>
            <person name="Nagy L.G."/>
            <person name="Martin F."/>
            <person name="Kauserud H."/>
        </authorList>
    </citation>
    <scope>NUCLEOTIDE SEQUENCE</scope>
    <source>
        <strain evidence="1">CBHHK067</strain>
    </source>
</reference>
<dbReference type="EMBL" id="JARKIE010000209">
    <property type="protein sequence ID" value="KAJ7666460.1"/>
    <property type="molecule type" value="Genomic_DNA"/>
</dbReference>
<dbReference type="Proteomes" id="UP001221757">
    <property type="component" value="Unassembled WGS sequence"/>
</dbReference>
<organism evidence="1 2">
    <name type="scientific">Mycena rosella</name>
    <name type="common">Pink bonnet</name>
    <name type="synonym">Agaricus rosellus</name>
    <dbReference type="NCBI Taxonomy" id="1033263"/>
    <lineage>
        <taxon>Eukaryota</taxon>
        <taxon>Fungi</taxon>
        <taxon>Dikarya</taxon>
        <taxon>Basidiomycota</taxon>
        <taxon>Agaricomycotina</taxon>
        <taxon>Agaricomycetes</taxon>
        <taxon>Agaricomycetidae</taxon>
        <taxon>Agaricales</taxon>
        <taxon>Marasmiineae</taxon>
        <taxon>Mycenaceae</taxon>
        <taxon>Mycena</taxon>
    </lineage>
</organism>
<evidence type="ECO:0000313" key="2">
    <source>
        <dbReference type="Proteomes" id="UP001221757"/>
    </source>
</evidence>
<keyword evidence="2" id="KW-1185">Reference proteome</keyword>
<accession>A0AAD7G4V6</accession>
<dbReference type="AlphaFoldDB" id="A0AAD7G4V6"/>
<sequence>MALQLHAELDEFDVIPDPFADVDIDWTQLLATPAATQSTPTRPPSPEYFSSDLDDSVLAELDILDGTHASTSASSPRSLGRSSEYVQAHLWPKLNHSATVHSTIIQRSTSYDFHNTAVAFVWPERLATWPAKETEDDIRRHTYTFAPRFASKLLTEKEEEGRRYSATNTR</sequence>
<comment type="caution">
    <text evidence="1">The sequence shown here is derived from an EMBL/GenBank/DDBJ whole genome shotgun (WGS) entry which is preliminary data.</text>
</comment>
<gene>
    <name evidence="1" type="ORF">B0H17DRAFT_1210649</name>
</gene>
<protein>
    <submittedName>
        <fullName evidence="1">Uncharacterized protein</fullName>
    </submittedName>
</protein>
<evidence type="ECO:0000313" key="1">
    <source>
        <dbReference type="EMBL" id="KAJ7666460.1"/>
    </source>
</evidence>